<protein>
    <recommendedName>
        <fullName evidence="2">cysteine--tRNA ligase</fullName>
        <ecNumber evidence="2">6.1.1.16</ecNumber>
    </recommendedName>
    <alternativeName>
        <fullName evidence="10">Cysteinyl-tRNA synthetase</fullName>
    </alternativeName>
</protein>
<organism evidence="14 15">
    <name type="scientific">Phyllosticta capitalensis</name>
    <dbReference type="NCBI Taxonomy" id="121624"/>
    <lineage>
        <taxon>Eukaryota</taxon>
        <taxon>Fungi</taxon>
        <taxon>Dikarya</taxon>
        <taxon>Ascomycota</taxon>
        <taxon>Pezizomycotina</taxon>
        <taxon>Dothideomycetes</taxon>
        <taxon>Dothideomycetes incertae sedis</taxon>
        <taxon>Botryosphaeriales</taxon>
        <taxon>Phyllostictaceae</taxon>
        <taxon>Phyllosticta</taxon>
    </lineage>
</organism>
<dbReference type="Pfam" id="PF01406">
    <property type="entry name" value="tRNA-synt_1e"/>
    <property type="match status" value="1"/>
</dbReference>
<evidence type="ECO:0000256" key="1">
    <source>
        <dbReference type="ARBA" id="ARBA00001947"/>
    </source>
</evidence>
<dbReference type="SUPFAM" id="SSF47323">
    <property type="entry name" value="Anticodon-binding domain of a subclass of class I aminoacyl-tRNA synthetases"/>
    <property type="match status" value="1"/>
</dbReference>
<evidence type="ECO:0000256" key="7">
    <source>
        <dbReference type="ARBA" id="ARBA00022840"/>
    </source>
</evidence>
<evidence type="ECO:0000313" key="15">
    <source>
        <dbReference type="Proteomes" id="UP001492380"/>
    </source>
</evidence>
<name>A0ABR1YH54_9PEZI</name>
<feature type="domain" description="tRNA synthetases class I catalytic" evidence="13">
    <location>
        <begin position="36"/>
        <end position="477"/>
    </location>
</feature>
<evidence type="ECO:0000256" key="6">
    <source>
        <dbReference type="ARBA" id="ARBA00022833"/>
    </source>
</evidence>
<keyword evidence="15" id="KW-1185">Reference proteome</keyword>
<dbReference type="PANTHER" id="PTHR10890">
    <property type="entry name" value="CYSTEINYL-TRNA SYNTHETASE"/>
    <property type="match status" value="1"/>
</dbReference>
<accession>A0ABR1YH54</accession>
<dbReference type="InterPro" id="IPR024909">
    <property type="entry name" value="Cys-tRNA/MSH_ligase"/>
</dbReference>
<feature type="region of interest" description="Disordered" evidence="12">
    <location>
        <begin position="763"/>
        <end position="795"/>
    </location>
</feature>
<sequence length="810" mass="89688">MAARTQPPWQAPPSRPDLDLPPLHVYNSLTRSKVPFVPIDGKKVSWYACGPTVYDDAHLGHARNYVSTDIIRRIMRDYFKYDVRFVMNITDVDDKIILRGRQQHLLSQYTSEHPELNNEVQETAAEAFAAYVKKNLPLLPQGLKPAEFAEQSKKAYGHVLEGKAVEGDGPPGDKEAKVKMHLKTASSAAEALTLAGANKIDVTDFYTKAEDVFLPHLDSLYGGTINADDHSIFTKLTQKFENRFMEDVRALNCLDPDVVTRVTEYGHQIVSFVEKVVKNGYGYVTADGSVYFDIQAFEKDGNNYARLEPWNRNDKDLLADGEGALTNKSTKKRSDADFALWKSSKPGEPAWPSPWGPGRPGWHIECSAMASDVLGQKMDIHSGGVDLAFPHHDNELAQSEAFWSECRHDKQTHQWVNYFLHMGHLSISGSKMSKSLKNFTTIRDALSRGDWTPRGLRIVFLLGGWKDPVEITEGLVATGAGWEDKINNFFLKIKDLERNPSPENAASAEEDSALAAAFATAQTDVDRALCDSFDTPTAMQVISRLVTDYNSAATRASLSDATALSIGLWVTKMVTIFGLDSEASTPNPNRIGWSGIDIPSAAAPFVYPAAALRDAVRDAAKSGPQALSREAVDALLASQPAPSTTQPADALPYAEAFTQFRADVAALAAASAPPASFLALCDKLRDEVLWALGIYLEDRDTQALPALVRPLSADLIAARAQKDAQAAAKAEAKAKREREEAEKKRLLAEKAKVSHLDMFRTEEYSEWDEEGLPTKDKEGVELPKSRTKKLRKEWERQRKLHEEWKAGKME</sequence>
<dbReference type="Proteomes" id="UP001492380">
    <property type="component" value="Unassembled WGS sequence"/>
</dbReference>
<dbReference type="PRINTS" id="PR00983">
    <property type="entry name" value="TRNASYNTHCYS"/>
</dbReference>
<evidence type="ECO:0000313" key="14">
    <source>
        <dbReference type="EMBL" id="KAK8229355.1"/>
    </source>
</evidence>
<evidence type="ECO:0000256" key="2">
    <source>
        <dbReference type="ARBA" id="ARBA00012832"/>
    </source>
</evidence>
<keyword evidence="3" id="KW-0436">Ligase</keyword>
<evidence type="ECO:0000256" key="12">
    <source>
        <dbReference type="SAM" id="MobiDB-lite"/>
    </source>
</evidence>
<proteinExistence type="inferred from homology"/>
<evidence type="ECO:0000256" key="10">
    <source>
        <dbReference type="ARBA" id="ARBA00031499"/>
    </source>
</evidence>
<keyword evidence="6" id="KW-0862">Zinc</keyword>
<dbReference type="InterPro" id="IPR032678">
    <property type="entry name" value="tRNA-synt_1_cat_dom"/>
</dbReference>
<dbReference type="EC" id="6.1.1.16" evidence="2"/>
<comment type="caution">
    <text evidence="14">The sequence shown here is derived from an EMBL/GenBank/DDBJ whole genome shotgun (WGS) entry which is preliminary data.</text>
</comment>
<evidence type="ECO:0000256" key="11">
    <source>
        <dbReference type="SAM" id="Coils"/>
    </source>
</evidence>
<dbReference type="SUPFAM" id="SSF52374">
    <property type="entry name" value="Nucleotidylyl transferase"/>
    <property type="match status" value="1"/>
</dbReference>
<feature type="compositionally biased region" description="Basic and acidic residues" evidence="12">
    <location>
        <begin position="772"/>
        <end position="784"/>
    </location>
</feature>
<gene>
    <name evidence="14" type="ORF">HDK90DRAFT_418334</name>
</gene>
<evidence type="ECO:0000256" key="4">
    <source>
        <dbReference type="ARBA" id="ARBA00022723"/>
    </source>
</evidence>
<dbReference type="InterPro" id="IPR015803">
    <property type="entry name" value="Cys-tRNA-ligase"/>
</dbReference>
<dbReference type="InterPro" id="IPR014729">
    <property type="entry name" value="Rossmann-like_a/b/a_fold"/>
</dbReference>
<evidence type="ECO:0000256" key="8">
    <source>
        <dbReference type="ARBA" id="ARBA00022917"/>
    </source>
</evidence>
<keyword evidence="4" id="KW-0479">Metal-binding</keyword>
<dbReference type="InterPro" id="IPR009080">
    <property type="entry name" value="tRNAsynth_Ia_anticodon-bd"/>
</dbReference>
<keyword evidence="11" id="KW-0175">Coiled coil</keyword>
<reference evidence="14 15" key="1">
    <citation type="submission" date="2024-04" db="EMBL/GenBank/DDBJ databases">
        <title>Phyllosticta paracitricarpa is synonymous to the EU quarantine fungus P. citricarpa based on phylogenomic analyses.</title>
        <authorList>
            <consortium name="Lawrence Berkeley National Laboratory"/>
            <person name="Van Ingen-Buijs V.A."/>
            <person name="Van Westerhoven A.C."/>
            <person name="Haridas S."/>
            <person name="Skiadas P."/>
            <person name="Martin F."/>
            <person name="Groenewald J.Z."/>
            <person name="Crous P.W."/>
            <person name="Seidl M.F."/>
        </authorList>
    </citation>
    <scope>NUCLEOTIDE SEQUENCE [LARGE SCALE GENOMIC DNA]</scope>
    <source>
        <strain evidence="14 15">CBS 123374</strain>
    </source>
</reference>
<keyword evidence="5" id="KW-0547">Nucleotide-binding</keyword>
<dbReference type="NCBIfam" id="TIGR00435">
    <property type="entry name" value="cysS"/>
    <property type="match status" value="1"/>
</dbReference>
<evidence type="ECO:0000256" key="5">
    <source>
        <dbReference type="ARBA" id="ARBA00022741"/>
    </source>
</evidence>
<evidence type="ECO:0000256" key="9">
    <source>
        <dbReference type="ARBA" id="ARBA00023146"/>
    </source>
</evidence>
<feature type="coiled-coil region" evidence="11">
    <location>
        <begin position="717"/>
        <end position="756"/>
    </location>
</feature>
<evidence type="ECO:0000259" key="13">
    <source>
        <dbReference type="Pfam" id="PF01406"/>
    </source>
</evidence>
<evidence type="ECO:0000256" key="3">
    <source>
        <dbReference type="ARBA" id="ARBA00022598"/>
    </source>
</evidence>
<keyword evidence="8" id="KW-0648">Protein biosynthesis</keyword>
<dbReference type="HAMAP" id="MF_00041">
    <property type="entry name" value="Cys_tRNA_synth"/>
    <property type="match status" value="1"/>
</dbReference>
<comment type="cofactor">
    <cofactor evidence="1">
        <name>Zn(2+)</name>
        <dbReference type="ChEBI" id="CHEBI:29105"/>
    </cofactor>
</comment>
<dbReference type="Gene3D" id="3.40.50.620">
    <property type="entry name" value="HUPs"/>
    <property type="match status" value="2"/>
</dbReference>
<keyword evidence="7" id="KW-0067">ATP-binding</keyword>
<dbReference type="CDD" id="cd00672">
    <property type="entry name" value="CysRS_core"/>
    <property type="match status" value="1"/>
</dbReference>
<dbReference type="EMBL" id="JBBWRZ010000009">
    <property type="protein sequence ID" value="KAK8229355.1"/>
    <property type="molecule type" value="Genomic_DNA"/>
</dbReference>
<keyword evidence="9" id="KW-0030">Aminoacyl-tRNA synthetase</keyword>
<dbReference type="PANTHER" id="PTHR10890:SF3">
    <property type="entry name" value="CYSTEINE--TRNA LIGASE, CYTOPLASMIC"/>
    <property type="match status" value="1"/>
</dbReference>